<sequence length="561" mass="62908">MKRNYFLLLVIVSIFCGLSCQNKNKEQQAEQTVLNTQQPTDTTKTTPIYARLSKYVQVKLAADLNTLTAKEKQMLPLLIDAAKIMDDIFWYEAYGNRDSLLNAIQDGATRKFVEINYGPWDRLENNEPFIPGVKSKPETANFYPQNMTKAEFEKANIKDKKSQYTLLRRDAKGKLITVPYHVQFKAQVEKAADLLKQAATLAEDAGLKKYLALRAEALLTDKYQPSDLAWMDMKTNNIDFVIGPIEVYEDKLYNYKAAHEAYLLVKDQAWSQRLAKYAALLPELQKGLPVSAPYKKETPGTDSDLNAYDVIYYAGDCNAGSKTIAINLPNDEEVQLKKGTRRLQLKNAMRAKFDKIMVPVANTLIAADQRQFITFDAFFATTMFHEVAHGLGIKNTINKKGTVRDALKEQGSALEEGKADILGLYMITQLHKKGQIEGDLKNFYTTFLAGIFRSVRFGAASAHGQANMVRFNFFAQNGAFVRDAATGTYRVDFAKMEQAMNKLSETILTLQGNGDYTGVKQLLTKQGKISPELQSDLARLTKAEIPVDVVFEQGKAVLGLP</sequence>
<keyword evidence="2 4" id="KW-0378">Hydrolase</keyword>
<dbReference type="EMBL" id="PYFT01000001">
    <property type="protein sequence ID" value="PSR54916.1"/>
    <property type="molecule type" value="Genomic_DNA"/>
</dbReference>
<gene>
    <name evidence="4" type="ORF">AHMF7605_16110</name>
</gene>
<dbReference type="AlphaFoldDB" id="A0A2T2YHB2"/>
<keyword evidence="1" id="KW-0479">Metal-binding</keyword>
<dbReference type="Gene3D" id="3.30.540.30">
    <property type="match status" value="1"/>
</dbReference>
<organism evidence="4 5">
    <name type="scientific">Adhaeribacter arboris</name>
    <dbReference type="NCBI Taxonomy" id="2072846"/>
    <lineage>
        <taxon>Bacteria</taxon>
        <taxon>Pseudomonadati</taxon>
        <taxon>Bacteroidota</taxon>
        <taxon>Cytophagia</taxon>
        <taxon>Cytophagales</taxon>
        <taxon>Hymenobacteraceae</taxon>
        <taxon>Adhaeribacter</taxon>
    </lineage>
</organism>
<dbReference type="PANTHER" id="PTHR23422:SF9">
    <property type="entry name" value="ZN-DEPENDENT HYDROLASE"/>
    <property type="match status" value="1"/>
</dbReference>
<evidence type="ECO:0000256" key="1">
    <source>
        <dbReference type="ARBA" id="ARBA00022723"/>
    </source>
</evidence>
<dbReference type="Pfam" id="PF03571">
    <property type="entry name" value="Peptidase_M49"/>
    <property type="match status" value="1"/>
</dbReference>
<name>A0A2T2YHB2_9BACT</name>
<reference evidence="4 5" key="1">
    <citation type="submission" date="2018-03" db="EMBL/GenBank/DDBJ databases">
        <title>Adhaeribacter sp. HMF7605 Genome sequencing and assembly.</title>
        <authorList>
            <person name="Kang H."/>
            <person name="Kang J."/>
            <person name="Cha I."/>
            <person name="Kim H."/>
            <person name="Joh K."/>
        </authorList>
    </citation>
    <scope>NUCLEOTIDE SEQUENCE [LARGE SCALE GENOMIC DNA]</scope>
    <source>
        <strain evidence="4 5">HMF7605</strain>
    </source>
</reference>
<dbReference type="OrthoDB" id="9812747at2"/>
<evidence type="ECO:0000256" key="2">
    <source>
        <dbReference type="ARBA" id="ARBA00022801"/>
    </source>
</evidence>
<dbReference type="Proteomes" id="UP000240357">
    <property type="component" value="Unassembled WGS sequence"/>
</dbReference>
<accession>A0A2T2YHB2</accession>
<feature type="signal peptide" evidence="3">
    <location>
        <begin position="1"/>
        <end position="22"/>
    </location>
</feature>
<feature type="chain" id="PRO_5015612017" evidence="3">
    <location>
        <begin position="23"/>
        <end position="561"/>
    </location>
</feature>
<keyword evidence="3" id="KW-0732">Signal</keyword>
<proteinExistence type="predicted"/>
<keyword evidence="5" id="KW-1185">Reference proteome</keyword>
<evidence type="ECO:0000256" key="3">
    <source>
        <dbReference type="SAM" id="SignalP"/>
    </source>
</evidence>
<dbReference type="GO" id="GO:0046872">
    <property type="term" value="F:metal ion binding"/>
    <property type="evidence" value="ECO:0007669"/>
    <property type="project" value="UniProtKB-KW"/>
</dbReference>
<dbReference type="InterPro" id="IPR039461">
    <property type="entry name" value="Peptidase_M49"/>
</dbReference>
<protein>
    <submittedName>
        <fullName evidence="4">Zn-dependent hydrolase</fullName>
    </submittedName>
</protein>
<dbReference type="GO" id="GO:0008239">
    <property type="term" value="F:dipeptidyl-peptidase activity"/>
    <property type="evidence" value="ECO:0007669"/>
    <property type="project" value="TreeGrafter"/>
</dbReference>
<evidence type="ECO:0000313" key="4">
    <source>
        <dbReference type="EMBL" id="PSR54916.1"/>
    </source>
</evidence>
<dbReference type="PANTHER" id="PTHR23422">
    <property type="entry name" value="DIPEPTIDYL PEPTIDASE III-RELATED"/>
    <property type="match status" value="1"/>
</dbReference>
<dbReference type="GO" id="GO:0005737">
    <property type="term" value="C:cytoplasm"/>
    <property type="evidence" value="ECO:0007669"/>
    <property type="project" value="TreeGrafter"/>
</dbReference>
<dbReference type="RefSeq" id="WP_106931043.1">
    <property type="nucleotide sequence ID" value="NZ_PYFT01000001.1"/>
</dbReference>
<comment type="caution">
    <text evidence="4">The sequence shown here is derived from an EMBL/GenBank/DDBJ whole genome shotgun (WGS) entry which is preliminary data.</text>
</comment>
<evidence type="ECO:0000313" key="5">
    <source>
        <dbReference type="Proteomes" id="UP000240357"/>
    </source>
</evidence>